<evidence type="ECO:0000256" key="1">
    <source>
        <dbReference type="SAM" id="MobiDB-lite"/>
    </source>
</evidence>
<protein>
    <submittedName>
        <fullName evidence="2">Uncharacterized protein</fullName>
    </submittedName>
</protein>
<dbReference type="EMBL" id="JALGCL010000003">
    <property type="protein sequence ID" value="MCJ0826315.1"/>
    <property type="molecule type" value="Genomic_DNA"/>
</dbReference>
<name>A0ABT0A5R0_9GAMM</name>
<feature type="region of interest" description="Disordered" evidence="1">
    <location>
        <begin position="51"/>
        <end position="74"/>
    </location>
</feature>
<accession>A0ABT0A5R0</accession>
<sequence>MNEIFKGLLSLHGYRLPFESLEGADGKIAGTEYAIGYGNRAASQQAFPALGHGRRRGEDRGSATGQVCTTGACG</sequence>
<evidence type="ECO:0000313" key="2">
    <source>
        <dbReference type="EMBL" id="MCJ0826315.1"/>
    </source>
</evidence>
<feature type="compositionally biased region" description="Polar residues" evidence="1">
    <location>
        <begin position="63"/>
        <end position="74"/>
    </location>
</feature>
<comment type="caution">
    <text evidence="2">The sequence shown here is derived from an EMBL/GenBank/DDBJ whole genome shotgun (WGS) entry which is preliminary data.</text>
</comment>
<organism evidence="2 3">
    <name type="scientific">Cognatiluteimonas sedimenti</name>
    <dbReference type="NCBI Taxonomy" id="2927791"/>
    <lineage>
        <taxon>Bacteria</taxon>
        <taxon>Pseudomonadati</taxon>
        <taxon>Pseudomonadota</taxon>
        <taxon>Gammaproteobacteria</taxon>
        <taxon>Lysobacterales</taxon>
        <taxon>Lysobacteraceae</taxon>
        <taxon>Cognatiluteimonas</taxon>
    </lineage>
</organism>
<proteinExistence type="predicted"/>
<reference evidence="2 3" key="1">
    <citation type="submission" date="2022-03" db="EMBL/GenBank/DDBJ databases">
        <title>Luteimonas soily sp. nov., a novel bacterium isolated from the soil.</title>
        <authorList>
            <person name="Zhang X."/>
        </authorList>
    </citation>
    <scope>NUCLEOTIDE SEQUENCE [LARGE SCALE GENOMIC DNA]</scope>
    <source>
        <strain evidence="2 3">50</strain>
    </source>
</reference>
<evidence type="ECO:0000313" key="3">
    <source>
        <dbReference type="Proteomes" id="UP001165423"/>
    </source>
</evidence>
<gene>
    <name evidence="2" type="ORF">MQC88_10195</name>
</gene>
<dbReference type="RefSeq" id="WP_243321658.1">
    <property type="nucleotide sequence ID" value="NZ_JALGCL010000003.1"/>
</dbReference>
<keyword evidence="3" id="KW-1185">Reference proteome</keyword>
<dbReference type="Proteomes" id="UP001165423">
    <property type="component" value="Unassembled WGS sequence"/>
</dbReference>